<accession>D2V3F5</accession>
<feature type="region of interest" description="Disordered" evidence="2">
    <location>
        <begin position="216"/>
        <end position="263"/>
    </location>
</feature>
<evidence type="ECO:0000313" key="4">
    <source>
        <dbReference type="Proteomes" id="UP000006671"/>
    </source>
</evidence>
<dbReference type="GO" id="GO:0005737">
    <property type="term" value="C:cytoplasm"/>
    <property type="evidence" value="ECO:0007669"/>
    <property type="project" value="TreeGrafter"/>
</dbReference>
<feature type="compositionally biased region" description="Low complexity" evidence="2">
    <location>
        <begin position="22"/>
        <end position="63"/>
    </location>
</feature>
<feature type="compositionally biased region" description="Low complexity" evidence="2">
    <location>
        <begin position="460"/>
        <end position="473"/>
    </location>
</feature>
<organism evidence="4">
    <name type="scientific">Naegleria gruberi</name>
    <name type="common">Amoeba</name>
    <dbReference type="NCBI Taxonomy" id="5762"/>
    <lineage>
        <taxon>Eukaryota</taxon>
        <taxon>Discoba</taxon>
        <taxon>Heterolobosea</taxon>
        <taxon>Tetramitia</taxon>
        <taxon>Eutetramitia</taxon>
        <taxon>Vahlkampfiidae</taxon>
        <taxon>Naegleria</taxon>
    </lineage>
</organism>
<dbReference type="PANTHER" id="PTHR43544">
    <property type="entry name" value="SHORT-CHAIN DEHYDROGENASE/REDUCTASE"/>
    <property type="match status" value="1"/>
</dbReference>
<dbReference type="Gene3D" id="3.40.50.720">
    <property type="entry name" value="NAD(P)-binding Rossmann-like Domain"/>
    <property type="match status" value="2"/>
</dbReference>
<reference evidence="3 4" key="1">
    <citation type="journal article" date="2010" name="Cell">
        <title>The genome of Naegleria gruberi illuminates early eukaryotic versatility.</title>
        <authorList>
            <person name="Fritz-Laylin L.K."/>
            <person name="Prochnik S.E."/>
            <person name="Ginger M.L."/>
            <person name="Dacks J.B."/>
            <person name="Carpenter M.L."/>
            <person name="Field M.C."/>
            <person name="Kuo A."/>
            <person name="Paredez A."/>
            <person name="Chapman J."/>
            <person name="Pham J."/>
            <person name="Shu S."/>
            <person name="Neupane R."/>
            <person name="Cipriano M."/>
            <person name="Mancuso J."/>
            <person name="Tu H."/>
            <person name="Salamov A."/>
            <person name="Lindquist E."/>
            <person name="Shapiro H."/>
            <person name="Lucas S."/>
            <person name="Grigoriev I.V."/>
            <person name="Cande W.Z."/>
            <person name="Fulton C."/>
            <person name="Rokhsar D.S."/>
            <person name="Dawson S.C."/>
        </authorList>
    </citation>
    <scope>NUCLEOTIDE SEQUENCE [LARGE SCALE GENOMIC DNA]</scope>
    <source>
        <strain evidence="3 4">NEG-M</strain>
    </source>
</reference>
<feature type="compositionally biased region" description="Basic and acidic residues" evidence="2">
    <location>
        <begin position="474"/>
        <end position="490"/>
    </location>
</feature>
<dbReference type="Pfam" id="PF00106">
    <property type="entry name" value="adh_short"/>
    <property type="match status" value="1"/>
</dbReference>
<dbReference type="AlphaFoldDB" id="D2V3F5"/>
<dbReference type="SUPFAM" id="SSF51735">
    <property type="entry name" value="NAD(P)-binding Rossmann-fold domains"/>
    <property type="match status" value="1"/>
</dbReference>
<evidence type="ECO:0000313" key="3">
    <source>
        <dbReference type="EMBL" id="EFC48628.1"/>
    </source>
</evidence>
<sequence length="737" mass="84403">MSSSPPSETIDDDGDVIHHPSNDNVQQSSSDDNNINTLDNNIDNNNNTLDNNSIDNNIDNNNNNKKEIKLEDLLTEEEIEIASKVLEKLSFHSYLLTNPKLSNLILSGSLVFKRKITKEEQVEMKREQRKKIKEKVKNHDTNILNGTLMKQKKMNEVHFLKQQIRMIPNAPNSEVPSLTLEEEEVIIESIPYDESLHSHLDNNPITSPNIIIINNNNNTNDSNDNSNNSNDNNNNNNTTSDNSTTTTTSNSNSNNSSNNSNSNNNRLKKAIRCYICHEKTNQIHEFYHKMCCKCGEYNLEKRYQQVDLSNKICLVTGGRIKIGYYTALKLLRSNAEMVIVTSRFPKDTSIRYSNEPDFNIWKDKLKIYGIDFKHIPSVIKFTEHLLNILPRLDILINCAAQTIRKPTAYYEHVARFELTTSLQDLSQNERNLLPLDFNMEINHEQELIALKMLSSMNVNNNNMNMNQLTSSNDNDNKSNDDNNKSDKNDNNNKTQSSEHINNDNTNEIHLSNNTEESRLLLNNTSNNKNEIKYSSILDPINISTSSLICQIPILDEDKSYNEQSFPRDIYDVNQNQADFRSTNSWIATLQDVPVFEMLEVQTINVTAPFILTSKLKPLLIKGMSFIVNVSSMEGQFYRRSKGVTHPHLNMAKASLNMMTRTSASDYARDNIYMTSVDTGWNNDENPLTDLDNISQTYFCPLDEIDGAARILDPIYQAITGKQLYFGVFLKNYEPFRW</sequence>
<keyword evidence="4" id="KW-1185">Reference proteome</keyword>
<evidence type="ECO:0000256" key="2">
    <source>
        <dbReference type="SAM" id="MobiDB-lite"/>
    </source>
</evidence>
<proteinExistence type="predicted"/>
<dbReference type="STRING" id="5762.D2V3F5"/>
<feature type="compositionally biased region" description="Polar residues" evidence="2">
    <location>
        <begin position="494"/>
        <end position="508"/>
    </location>
</feature>
<gene>
    <name evidence="3" type="ORF">NAEGRDRAFT_63339</name>
</gene>
<dbReference type="Proteomes" id="UP000006671">
    <property type="component" value="Unassembled WGS sequence"/>
</dbReference>
<feature type="coiled-coil region" evidence="1">
    <location>
        <begin position="115"/>
        <end position="142"/>
    </location>
</feature>
<dbReference type="RefSeq" id="XP_002681372.1">
    <property type="nucleotide sequence ID" value="XM_002681326.1"/>
</dbReference>
<dbReference type="PANTHER" id="PTHR43544:SF2">
    <property type="entry name" value="OXIDOREDUCTASE"/>
    <property type="match status" value="1"/>
</dbReference>
<dbReference type="InParanoid" id="D2V3F5"/>
<dbReference type="EMBL" id="GG738850">
    <property type="protein sequence ID" value="EFC48628.1"/>
    <property type="molecule type" value="Genomic_DNA"/>
</dbReference>
<dbReference type="InterPro" id="IPR051468">
    <property type="entry name" value="Fungal_SecMetab_SDRs"/>
</dbReference>
<feature type="region of interest" description="Disordered" evidence="2">
    <location>
        <begin position="460"/>
        <end position="508"/>
    </location>
</feature>
<dbReference type="GO" id="GO:0016491">
    <property type="term" value="F:oxidoreductase activity"/>
    <property type="evidence" value="ECO:0007669"/>
    <property type="project" value="TreeGrafter"/>
</dbReference>
<dbReference type="KEGG" id="ngr:NAEGRDRAFT_63339"/>
<dbReference type="Pfam" id="PF13561">
    <property type="entry name" value="adh_short_C2"/>
    <property type="match status" value="1"/>
</dbReference>
<dbReference type="InterPro" id="IPR036291">
    <property type="entry name" value="NAD(P)-bd_dom_sf"/>
</dbReference>
<feature type="region of interest" description="Disordered" evidence="2">
    <location>
        <begin position="1"/>
        <end position="63"/>
    </location>
</feature>
<keyword evidence="1" id="KW-0175">Coiled coil</keyword>
<dbReference type="OrthoDB" id="191139at2759"/>
<dbReference type="VEuPathDB" id="AmoebaDB:NAEGRDRAFT_63339"/>
<dbReference type="eggNOG" id="ENOG502QU6Z">
    <property type="taxonomic scope" value="Eukaryota"/>
</dbReference>
<dbReference type="GeneID" id="8852482"/>
<dbReference type="OMA" id="YICHEKT"/>
<protein>
    <submittedName>
        <fullName evidence="3">Predicted protein</fullName>
    </submittedName>
</protein>
<evidence type="ECO:0000256" key="1">
    <source>
        <dbReference type="SAM" id="Coils"/>
    </source>
</evidence>
<dbReference type="InterPro" id="IPR002347">
    <property type="entry name" value="SDR_fam"/>
</dbReference>
<name>D2V3F5_NAEGR</name>